<keyword evidence="3" id="KW-1185">Reference proteome</keyword>
<proteinExistence type="predicted"/>
<feature type="compositionally biased region" description="Low complexity" evidence="1">
    <location>
        <begin position="87"/>
        <end position="126"/>
    </location>
</feature>
<protein>
    <submittedName>
        <fullName evidence="2">Uncharacterized protein</fullName>
    </submittedName>
</protein>
<evidence type="ECO:0000313" key="2">
    <source>
        <dbReference type="EMBL" id="ODN70349.1"/>
    </source>
</evidence>
<organism evidence="2 3">
    <name type="scientific">Methylobrevis pamukkalensis</name>
    <dbReference type="NCBI Taxonomy" id="1439726"/>
    <lineage>
        <taxon>Bacteria</taxon>
        <taxon>Pseudomonadati</taxon>
        <taxon>Pseudomonadota</taxon>
        <taxon>Alphaproteobacteria</taxon>
        <taxon>Hyphomicrobiales</taxon>
        <taxon>Pleomorphomonadaceae</taxon>
        <taxon>Methylobrevis</taxon>
    </lineage>
</organism>
<feature type="region of interest" description="Disordered" evidence="1">
    <location>
        <begin position="1"/>
        <end position="21"/>
    </location>
</feature>
<name>A0A1E3H1Y6_9HYPH</name>
<dbReference type="EMBL" id="MCRJ01000053">
    <property type="protein sequence ID" value="ODN70349.1"/>
    <property type="molecule type" value="Genomic_DNA"/>
</dbReference>
<comment type="caution">
    <text evidence="2">The sequence shown here is derived from an EMBL/GenBank/DDBJ whole genome shotgun (WGS) entry which is preliminary data.</text>
</comment>
<feature type="region of interest" description="Disordered" evidence="1">
    <location>
        <begin position="85"/>
        <end position="168"/>
    </location>
</feature>
<dbReference type="Proteomes" id="UP000094622">
    <property type="component" value="Unassembled WGS sequence"/>
</dbReference>
<accession>A0A1E3H1Y6</accession>
<dbReference type="AlphaFoldDB" id="A0A1E3H1Y6"/>
<gene>
    <name evidence="2" type="ORF">A6302_02327</name>
</gene>
<feature type="compositionally biased region" description="Basic and acidic residues" evidence="1">
    <location>
        <begin position="34"/>
        <end position="46"/>
    </location>
</feature>
<sequence>MFDRVAVRAQHRHQLAEPGKGVVEGAEFGDLRADVHVDADDPDARQRRGPGIDPARLAPGNAELVLRLAGRDLGVGEGIDVGIDPEATAATSPRAAAIADSASSSGSDSTLKQWMPASSASAISPAVLPTPEKAMRLAGTPAASARFSSPPETTSMPAPSRASVLSTA</sequence>
<reference evidence="2 3" key="1">
    <citation type="submission" date="2016-07" db="EMBL/GenBank/DDBJ databases">
        <title>Draft Genome Sequence of Methylobrevis pamukkalensis PK2.</title>
        <authorList>
            <person name="Vasilenko O.V."/>
            <person name="Doronina N.V."/>
            <person name="Shmareva M.N."/>
            <person name="Tarlachkov S.V."/>
            <person name="Mustakhimov I."/>
            <person name="Trotsenko Y.A."/>
        </authorList>
    </citation>
    <scope>NUCLEOTIDE SEQUENCE [LARGE SCALE GENOMIC DNA]</scope>
    <source>
        <strain evidence="2 3">PK2</strain>
    </source>
</reference>
<evidence type="ECO:0000256" key="1">
    <source>
        <dbReference type="SAM" id="MobiDB-lite"/>
    </source>
</evidence>
<evidence type="ECO:0000313" key="3">
    <source>
        <dbReference type="Proteomes" id="UP000094622"/>
    </source>
</evidence>
<feature type="region of interest" description="Disordered" evidence="1">
    <location>
        <begin position="34"/>
        <end position="56"/>
    </location>
</feature>
<feature type="compositionally biased region" description="Polar residues" evidence="1">
    <location>
        <begin position="146"/>
        <end position="168"/>
    </location>
</feature>